<reference evidence="2 3" key="1">
    <citation type="submission" date="2015-11" db="EMBL/GenBank/DDBJ databases">
        <title>Genomes and virulence difference between two physiological races of Phytophthora nicotianae.</title>
        <authorList>
            <person name="Liu H."/>
            <person name="Ma X."/>
            <person name="Yu H."/>
            <person name="Fang D."/>
            <person name="Li Y."/>
            <person name="Wang X."/>
            <person name="Wang W."/>
            <person name="Dong Y."/>
            <person name="Xiao B."/>
        </authorList>
    </citation>
    <scope>NUCLEOTIDE SEQUENCE [LARGE SCALE GENOMIC DNA]</scope>
    <source>
        <strain evidence="3">race 1</strain>
    </source>
</reference>
<proteinExistence type="predicted"/>
<dbReference type="PANTHER" id="PTHR19303:SF73">
    <property type="entry name" value="PROTEIN PDC2"/>
    <property type="match status" value="1"/>
</dbReference>
<evidence type="ECO:0000313" key="2">
    <source>
        <dbReference type="EMBL" id="KUF97387.1"/>
    </source>
</evidence>
<dbReference type="PANTHER" id="PTHR19303">
    <property type="entry name" value="TRANSPOSON"/>
    <property type="match status" value="1"/>
</dbReference>
<dbReference type="GO" id="GO:0005634">
    <property type="term" value="C:nucleus"/>
    <property type="evidence" value="ECO:0007669"/>
    <property type="project" value="TreeGrafter"/>
</dbReference>
<dbReference type="Proteomes" id="UP000054636">
    <property type="component" value="Unassembled WGS sequence"/>
</dbReference>
<dbReference type="InterPro" id="IPR036397">
    <property type="entry name" value="RNaseH_sf"/>
</dbReference>
<comment type="caution">
    <text evidence="2">The sequence shown here is derived from an EMBL/GenBank/DDBJ whole genome shotgun (WGS) entry which is preliminary data.</text>
</comment>
<feature type="domain" description="DDE-1" evidence="1">
    <location>
        <begin position="84"/>
        <end position="253"/>
    </location>
</feature>
<dbReference type="GO" id="GO:0003677">
    <property type="term" value="F:DNA binding"/>
    <property type="evidence" value="ECO:0007669"/>
    <property type="project" value="TreeGrafter"/>
</dbReference>
<gene>
    <name evidence="2" type="ORF">AM588_10008376</name>
</gene>
<dbReference type="Gene3D" id="3.30.420.10">
    <property type="entry name" value="Ribonuclease H-like superfamily/Ribonuclease H"/>
    <property type="match status" value="1"/>
</dbReference>
<dbReference type="InterPro" id="IPR050863">
    <property type="entry name" value="CenT-Element_Derived"/>
</dbReference>
<organism evidence="2 3">
    <name type="scientific">Phytophthora nicotianae</name>
    <name type="common">Potato buckeye rot agent</name>
    <name type="synonym">Phytophthora parasitica</name>
    <dbReference type="NCBI Taxonomy" id="4792"/>
    <lineage>
        <taxon>Eukaryota</taxon>
        <taxon>Sar</taxon>
        <taxon>Stramenopiles</taxon>
        <taxon>Oomycota</taxon>
        <taxon>Peronosporomycetes</taxon>
        <taxon>Peronosporales</taxon>
        <taxon>Peronosporaceae</taxon>
        <taxon>Phytophthora</taxon>
    </lineage>
</organism>
<dbReference type="AlphaFoldDB" id="A0A0W8DM06"/>
<accession>A0A0W8DM06</accession>
<protein>
    <submittedName>
        <fullName evidence="2">Formaldehyde dehydrogenase AdhA</fullName>
    </submittedName>
</protein>
<dbReference type="EMBL" id="LNFP01000117">
    <property type="protein sequence ID" value="KUF97387.1"/>
    <property type="molecule type" value="Genomic_DNA"/>
</dbReference>
<sequence>MKPSRGWLYRFQQRTGLWFSIRHGEGGSLDMQVVDEGLKEVQAVVTKYHPRDVYNMDETSFFYRREPKGTLTVDKAEKGKKQRKERITVCVATNADGTHRLPLHFIGKSQVPRPLKGRDVFAEIGSTYTNTTKAWMNTTKYCEWLEQLNESMREQQRHILLLVDNVSSHNDEPVELSNVVIHKLPPNTTAALQPMDQGIVKSLKDHYRTTKQEAELDTFYRGENYKPVDIYTAMKWCSEGWSGVSTKTIRNCWSHSRIVSKMDLRFLLN</sequence>
<evidence type="ECO:0000259" key="1">
    <source>
        <dbReference type="Pfam" id="PF03184"/>
    </source>
</evidence>
<evidence type="ECO:0000313" key="3">
    <source>
        <dbReference type="Proteomes" id="UP000054636"/>
    </source>
</evidence>
<dbReference type="Pfam" id="PF03184">
    <property type="entry name" value="DDE_1"/>
    <property type="match status" value="1"/>
</dbReference>
<name>A0A0W8DM06_PHYNI</name>
<dbReference type="InterPro" id="IPR004875">
    <property type="entry name" value="DDE_SF_endonuclease_dom"/>
</dbReference>